<feature type="compositionally biased region" description="Low complexity" evidence="3">
    <location>
        <begin position="593"/>
        <end position="602"/>
    </location>
</feature>
<feature type="domain" description="CNH" evidence="6">
    <location>
        <begin position="1277"/>
        <end position="1721"/>
    </location>
</feature>
<keyword evidence="2" id="KW-0344">Guanine-nucleotide releasing factor</keyword>
<feature type="compositionally biased region" description="Gly residues" evidence="3">
    <location>
        <begin position="1138"/>
        <end position="1158"/>
    </location>
</feature>
<dbReference type="Pfam" id="PF23582">
    <property type="entry name" value="WHD_RGF3"/>
    <property type="match status" value="1"/>
</dbReference>
<feature type="compositionally biased region" description="Polar residues" evidence="3">
    <location>
        <begin position="1"/>
        <end position="30"/>
    </location>
</feature>
<dbReference type="InterPro" id="IPR041675">
    <property type="entry name" value="PH_5"/>
</dbReference>
<gene>
    <name evidence="7" type="ORF">SAPINGB_P000909</name>
</gene>
<dbReference type="InterPro" id="IPR035899">
    <property type="entry name" value="DBL_dom_sf"/>
</dbReference>
<dbReference type="InterPro" id="IPR001849">
    <property type="entry name" value="PH_domain"/>
</dbReference>
<feature type="compositionally biased region" description="Low complexity" evidence="3">
    <location>
        <begin position="231"/>
        <end position="249"/>
    </location>
</feature>
<evidence type="ECO:0008006" key="9">
    <source>
        <dbReference type="Google" id="ProtNLM"/>
    </source>
</evidence>
<feature type="region of interest" description="Disordered" evidence="3">
    <location>
        <begin position="1118"/>
        <end position="1158"/>
    </location>
</feature>
<evidence type="ECO:0000259" key="6">
    <source>
        <dbReference type="PROSITE" id="PS50219"/>
    </source>
</evidence>
<dbReference type="Gene3D" id="2.30.29.30">
    <property type="entry name" value="Pleckstrin-homology domain (PH domain)/Phosphotyrosine-binding domain (PTB)"/>
    <property type="match status" value="1"/>
</dbReference>
<evidence type="ECO:0000256" key="1">
    <source>
        <dbReference type="ARBA" id="ARBA00022553"/>
    </source>
</evidence>
<dbReference type="SMART" id="SM00233">
    <property type="entry name" value="PH"/>
    <property type="match status" value="1"/>
</dbReference>
<protein>
    <recommendedName>
        <fullName evidence="9">CNH domain-containing protein</fullName>
    </recommendedName>
</protein>
<dbReference type="PROSITE" id="PS50219">
    <property type="entry name" value="CNH"/>
    <property type="match status" value="1"/>
</dbReference>
<dbReference type="GO" id="GO:0005085">
    <property type="term" value="F:guanyl-nucleotide exchange factor activity"/>
    <property type="evidence" value="ECO:0007669"/>
    <property type="project" value="UniProtKB-KW"/>
</dbReference>
<feature type="compositionally biased region" description="Basic residues" evidence="3">
    <location>
        <begin position="1593"/>
        <end position="1605"/>
    </location>
</feature>
<dbReference type="SUPFAM" id="SSF48065">
    <property type="entry name" value="DBL homology domain (DH-domain)"/>
    <property type="match status" value="1"/>
</dbReference>
<keyword evidence="8" id="KW-1185">Reference proteome</keyword>
<feature type="region of interest" description="Disordered" evidence="3">
    <location>
        <begin position="225"/>
        <end position="357"/>
    </location>
</feature>
<evidence type="ECO:0000313" key="7">
    <source>
        <dbReference type="EMBL" id="VVT45824.1"/>
    </source>
</evidence>
<dbReference type="InterPro" id="IPR052233">
    <property type="entry name" value="Rho-type_GEFs"/>
</dbReference>
<dbReference type="PROSITE" id="PS50010">
    <property type="entry name" value="DH_2"/>
    <property type="match status" value="1"/>
</dbReference>
<dbReference type="Pfam" id="PF00780">
    <property type="entry name" value="CNH"/>
    <property type="match status" value="1"/>
</dbReference>
<evidence type="ECO:0000313" key="8">
    <source>
        <dbReference type="Proteomes" id="UP000398389"/>
    </source>
</evidence>
<dbReference type="InterPro" id="IPR001180">
    <property type="entry name" value="CNH_dom"/>
</dbReference>
<feature type="region of interest" description="Disordered" evidence="3">
    <location>
        <begin position="1588"/>
        <end position="1611"/>
    </location>
</feature>
<feature type="compositionally biased region" description="Polar residues" evidence="3">
    <location>
        <begin position="250"/>
        <end position="259"/>
    </location>
</feature>
<dbReference type="EMBL" id="CABVLU010000001">
    <property type="protein sequence ID" value="VVT45824.1"/>
    <property type="molecule type" value="Genomic_DNA"/>
</dbReference>
<dbReference type="Gene3D" id="1.20.900.10">
    <property type="entry name" value="Dbl homology (DH) domain"/>
    <property type="match status" value="1"/>
</dbReference>
<feature type="compositionally biased region" description="Low complexity" evidence="3">
    <location>
        <begin position="302"/>
        <end position="323"/>
    </location>
</feature>
<evidence type="ECO:0000259" key="5">
    <source>
        <dbReference type="PROSITE" id="PS50010"/>
    </source>
</evidence>
<evidence type="ECO:0000259" key="4">
    <source>
        <dbReference type="PROSITE" id="PS50003"/>
    </source>
</evidence>
<dbReference type="Pfam" id="PF00621">
    <property type="entry name" value="RhoGEF"/>
    <property type="match status" value="1"/>
</dbReference>
<dbReference type="InterPro" id="IPR000219">
    <property type="entry name" value="DH_dom"/>
</dbReference>
<feature type="compositionally biased region" description="Low complexity" evidence="3">
    <location>
        <begin position="50"/>
        <end position="61"/>
    </location>
</feature>
<feature type="compositionally biased region" description="Low complexity" evidence="3">
    <location>
        <begin position="271"/>
        <end position="287"/>
    </location>
</feature>
<feature type="region of interest" description="Disordered" evidence="3">
    <location>
        <begin position="50"/>
        <end position="73"/>
    </location>
</feature>
<feature type="domain" description="PH" evidence="4">
    <location>
        <begin position="1043"/>
        <end position="1211"/>
    </location>
</feature>
<reference evidence="7 8" key="1">
    <citation type="submission" date="2019-09" db="EMBL/GenBank/DDBJ databases">
        <authorList>
            <person name="Brejova B."/>
        </authorList>
    </citation>
    <scope>NUCLEOTIDE SEQUENCE [LARGE SCALE GENOMIC DNA]</scope>
</reference>
<feature type="domain" description="DH" evidence="5">
    <location>
        <begin position="815"/>
        <end position="1007"/>
    </location>
</feature>
<dbReference type="PANTHER" id="PTHR46572">
    <property type="entry name" value="RHO1 GDP-GTP EXCHANGE PROTEIN 1-RELATED"/>
    <property type="match status" value="1"/>
</dbReference>
<feature type="region of interest" description="Disordered" evidence="3">
    <location>
        <begin position="109"/>
        <end position="141"/>
    </location>
</feature>
<dbReference type="SMART" id="SM00325">
    <property type="entry name" value="RhoGEF"/>
    <property type="match status" value="1"/>
</dbReference>
<feature type="region of interest" description="Disordered" evidence="3">
    <location>
        <begin position="579"/>
        <end position="602"/>
    </location>
</feature>
<dbReference type="PROSITE" id="PS50003">
    <property type="entry name" value="PH_DOMAIN"/>
    <property type="match status" value="1"/>
</dbReference>
<keyword evidence="1" id="KW-0597">Phosphoprotein</keyword>
<dbReference type="PANTHER" id="PTHR46572:SF1">
    <property type="entry name" value="RHO1 GUANINE NUCLEOTIDE EXCHANGE FACTOR TUS1"/>
    <property type="match status" value="1"/>
</dbReference>
<evidence type="ECO:0000256" key="3">
    <source>
        <dbReference type="SAM" id="MobiDB-lite"/>
    </source>
</evidence>
<proteinExistence type="predicted"/>
<feature type="region of interest" description="Disordered" evidence="3">
    <location>
        <begin position="481"/>
        <end position="500"/>
    </location>
</feature>
<feature type="region of interest" description="Disordered" evidence="3">
    <location>
        <begin position="1"/>
        <end position="35"/>
    </location>
</feature>
<dbReference type="RefSeq" id="XP_031851523.1">
    <property type="nucleotide sequence ID" value="XM_031995632.1"/>
</dbReference>
<dbReference type="SUPFAM" id="SSF50729">
    <property type="entry name" value="PH domain-like"/>
    <property type="match status" value="1"/>
</dbReference>
<evidence type="ECO:0000256" key="2">
    <source>
        <dbReference type="ARBA" id="ARBA00022658"/>
    </source>
</evidence>
<dbReference type="OrthoDB" id="660555at2759"/>
<dbReference type="GeneID" id="43579732"/>
<accession>A0A5E8B309</accession>
<feature type="region of interest" description="Disordered" evidence="3">
    <location>
        <begin position="414"/>
        <end position="449"/>
    </location>
</feature>
<organism evidence="7 8">
    <name type="scientific">Magnusiomyces paraingens</name>
    <dbReference type="NCBI Taxonomy" id="2606893"/>
    <lineage>
        <taxon>Eukaryota</taxon>
        <taxon>Fungi</taxon>
        <taxon>Dikarya</taxon>
        <taxon>Ascomycota</taxon>
        <taxon>Saccharomycotina</taxon>
        <taxon>Dipodascomycetes</taxon>
        <taxon>Dipodascales</taxon>
        <taxon>Dipodascaceae</taxon>
        <taxon>Magnusiomyces</taxon>
    </lineage>
</organism>
<sequence>MYPYNNSSPPRGSGYIPSSSNNAAQTSYEAYQQQQEQLYQQQQHQLYYQQHQQLQQNQQQQIPPPLPPKDNVQRQYRYANGSPLVNVYRADSSSPTRLYAELPRTVSPISRSNVLPDPFTETMDPSDLEDSNPPNLPPKPTQYKTVIQSLNNGYSYKLPHSASPIYLYGTQNTIGLAQTNINNTTTAYIPHYQATSTTDYEQQQYTHESQYSQYVSNNTYPSASIVPTNLPSSSPNRSPPASASGISSIYTQNTSSSRSPIPLRVDTTIRSSSPTKQFSSSSSSQQSTPLDRKPLGPRLPPSSFSSSAVLSSTSSAAQRSAQSPRDPPQTPNKPTHRHSNSLSGSRSTGSSSGHSYSNSLGNLYGQFPAGSSPPSYSDASIIDDPYRYQSFDHCSIVSGPFVSTSPLSLIKRKDISTSPTHSHSKSIGSISNSTVPPTVSKPNLDRHKSMESNGEVDALNSSGHSGKSAFSTYSNISSYSSSSYSPQHVHPPPDAFQPAQKPLAYPIDETTLPYPVSPISSSPPKKSSSRQDMIESFANFSLKTGEIGVLMDSTSSMSGDTVKSSDQFRMHRSQTYTDMTDDHHDILPPPTRSYSTISKSTPISKSSMRSSLISGATDYSLMLKLDLPSIPDSRTRLDPDKLSSRDFDLCETPWAISSICLWIEYLNTIAEMSFETLSEALINLFCHIVPTLGWVAAERITVPLLESLTKCSFLTINEDTGVLMVNPYHAISGVLPSITGRGCYSSRSHQFDNTAKDKQIYRCYSSRCSRTIPHKPVLPNINLAQKFNDSDRVNWAKIWNLSDDDLSKLEKKVIERQCAIQELIGTEEIYVRGLKAFLNVYGDYLNRAKPPVVSNQARFWNDTFGCIQGLIDSNDNQLLTYLKIRQAQQGPFIQSIADLVLNWLKAARTPYLQRASTYSYAMRVVSSEKSKKNELFAAWLDKAERDPRLTRVQKFDFLMSSPFMRLCRYNLLFDRIRASTPVDDPEYRLWGRCIDECRIIVEEYNRIHGESEDISSIMTLEERITFPNLEEKVDLRLRDSRRKIYYEGDVLRKGEFGLDYVDTHMVLLDNYLILAKVKKDNLEKYMVTKRPIPLELLVIEQADGEPVIKSNTKMLTGVLSGGSHDSKKQSKNSSSGNGSSGNGNGSNNGTGTPAGSGSSGAVYDNENIIYPIKVRDLGATGNHASKAVYYLYTQTDEERRAWVSKMLLAKRDYSSAAFAQNSEPFRVRVVEDRFFSYDNGEAPKLAVYAESTALDRGICEYEAANGSTRVGTLTTATSRINCSVTCSLGGKYFMVVGLENGIYACDMSMKKITPADIPKRSQSSSPHKGGKTLATVPETEVTSGVQNEETATWVAPQWVKVLDLQKTTQLEILTDYNVLIVLSERTLAYYPLDQILAIVMNNNRKPRDSNLTGYAISRAKEVTFFATGYMSSGGPGMTADSKRQLVFYNVKKRGPKDPREAIKKNGGSMTVEVVEPVKERGSQKKRSHFIVNKSNDNTRSDNFDETGAAIRSGTIPNRAGISNASTEYFREYDSVTVNGEIFGITLFGSTFFAHTGRGFEILALSYKIPRLVPDAASISHALNRSAAVTNKPSGHHHHHHHHHHGSGNGGFLSPSPQTLSDAVRRKIDGSKPVGAFMINDNCILLVYEQIGIFVDKFGEMSSPIVINLLARAKSALVSYPYLLLFSDEMIEVRKMDVGSAAAHGAAASRKIRNAAIAAVDPKAKRNSKIEIEIEIEPQESQFTRANLQGSDYSSCELKQVITGKHIRLVVDGSKRSKQGQEIMISMAHPKYSNQQLLVELVPNEFVVEDDNSSLLGL</sequence>
<dbReference type="Pfam" id="PF15405">
    <property type="entry name" value="PH_5"/>
    <property type="match status" value="1"/>
</dbReference>
<feature type="compositionally biased region" description="Low complexity" evidence="3">
    <location>
        <begin position="340"/>
        <end position="357"/>
    </location>
</feature>
<dbReference type="InterPro" id="IPR011993">
    <property type="entry name" value="PH-like_dom_sf"/>
</dbReference>
<dbReference type="InterPro" id="IPR057283">
    <property type="entry name" value="RGF3_WH"/>
</dbReference>
<dbReference type="Proteomes" id="UP000398389">
    <property type="component" value="Unassembled WGS sequence"/>
</dbReference>
<name>A0A5E8B309_9ASCO</name>